<name>A0AAW0AR28_9AGAR</name>
<dbReference type="AlphaFoldDB" id="A0AAW0AR28"/>
<sequence length="109" mass="11938">GLAPHLVSNQSFRALMNHLEPNNGIVVASTFSANYIPAEAARVTLLAISELKKHHNLTLSYDGGTTTGRQSIYTFHTTTPDREVYFIKGDEASGFSHTGEHIKTLILEV</sequence>
<dbReference type="EMBL" id="JAWWNJ010000054">
    <property type="protein sequence ID" value="KAK7015431.1"/>
    <property type="molecule type" value="Genomic_DNA"/>
</dbReference>
<feature type="non-terminal residue" evidence="1">
    <location>
        <position position="1"/>
    </location>
</feature>
<comment type="caution">
    <text evidence="1">The sequence shown here is derived from an EMBL/GenBank/DDBJ whole genome shotgun (WGS) entry which is preliminary data.</text>
</comment>
<protein>
    <submittedName>
        <fullName evidence="1">Uncharacterized protein</fullName>
    </submittedName>
</protein>
<dbReference type="Proteomes" id="UP001362999">
    <property type="component" value="Unassembled WGS sequence"/>
</dbReference>
<accession>A0AAW0AR28</accession>
<keyword evidence="2" id="KW-1185">Reference proteome</keyword>
<evidence type="ECO:0000313" key="2">
    <source>
        <dbReference type="Proteomes" id="UP001362999"/>
    </source>
</evidence>
<organism evidence="1 2">
    <name type="scientific">Favolaschia claudopus</name>
    <dbReference type="NCBI Taxonomy" id="2862362"/>
    <lineage>
        <taxon>Eukaryota</taxon>
        <taxon>Fungi</taxon>
        <taxon>Dikarya</taxon>
        <taxon>Basidiomycota</taxon>
        <taxon>Agaricomycotina</taxon>
        <taxon>Agaricomycetes</taxon>
        <taxon>Agaricomycetidae</taxon>
        <taxon>Agaricales</taxon>
        <taxon>Marasmiineae</taxon>
        <taxon>Mycenaceae</taxon>
        <taxon>Favolaschia</taxon>
    </lineage>
</organism>
<proteinExistence type="predicted"/>
<gene>
    <name evidence="1" type="ORF">R3P38DRAFT_2543585</name>
</gene>
<reference evidence="1 2" key="1">
    <citation type="journal article" date="2024" name="J Genomics">
        <title>Draft genome sequencing and assembly of Favolaschia claudopus CIRM-BRFM 2984 isolated from oak limbs.</title>
        <authorList>
            <person name="Navarro D."/>
            <person name="Drula E."/>
            <person name="Chaduli D."/>
            <person name="Cazenave R."/>
            <person name="Ahrendt S."/>
            <person name="Wang J."/>
            <person name="Lipzen A."/>
            <person name="Daum C."/>
            <person name="Barry K."/>
            <person name="Grigoriev I.V."/>
            <person name="Favel A."/>
            <person name="Rosso M.N."/>
            <person name="Martin F."/>
        </authorList>
    </citation>
    <scope>NUCLEOTIDE SEQUENCE [LARGE SCALE GENOMIC DNA]</scope>
    <source>
        <strain evidence="1 2">CIRM-BRFM 2984</strain>
    </source>
</reference>
<evidence type="ECO:0000313" key="1">
    <source>
        <dbReference type="EMBL" id="KAK7015431.1"/>
    </source>
</evidence>